<proteinExistence type="predicted"/>
<reference evidence="2" key="1">
    <citation type="submission" date="2024-07" db="EMBL/GenBank/DDBJ databases">
        <title>Complete genome sequence of Verrucomicrobiaceae bacterium NT6N.</title>
        <authorList>
            <person name="Huang C."/>
            <person name="Takami H."/>
            <person name="Hamasaki K."/>
        </authorList>
    </citation>
    <scope>NUCLEOTIDE SEQUENCE</scope>
    <source>
        <strain evidence="2">NT6N</strain>
    </source>
</reference>
<keyword evidence="1" id="KW-0812">Transmembrane</keyword>
<evidence type="ECO:0000313" key="2">
    <source>
        <dbReference type="EMBL" id="BDS07568.1"/>
    </source>
</evidence>
<protein>
    <recommendedName>
        <fullName evidence="3">DUF1640 domain-containing protein</fullName>
    </recommendedName>
</protein>
<organism evidence="2">
    <name type="scientific">Oceaniferula spumae</name>
    <dbReference type="NCBI Taxonomy" id="2979115"/>
    <lineage>
        <taxon>Bacteria</taxon>
        <taxon>Pseudomonadati</taxon>
        <taxon>Verrucomicrobiota</taxon>
        <taxon>Verrucomicrobiia</taxon>
        <taxon>Verrucomicrobiales</taxon>
        <taxon>Verrucomicrobiaceae</taxon>
        <taxon>Oceaniferula</taxon>
    </lineage>
</organism>
<keyword evidence="1" id="KW-0472">Membrane</keyword>
<feature type="transmembrane region" description="Helical" evidence="1">
    <location>
        <begin position="97"/>
        <end position="118"/>
    </location>
</feature>
<dbReference type="KEGG" id="osu:NT6N_26080"/>
<evidence type="ECO:0008006" key="3">
    <source>
        <dbReference type="Google" id="ProtNLM"/>
    </source>
</evidence>
<keyword evidence="1" id="KW-1133">Transmembrane helix</keyword>
<accession>A0AAT9FNL6</accession>
<sequence>MNPVILKSIAKGAELAYSNREVALDILSKIQVWRKSKDQQTDAAVSVTVEERLERLESGSETRDILDEEQSELLAGLAASVAELSSSSQALLARTKMLIGLIVLSMCLSIAALVLALMG</sequence>
<evidence type="ECO:0000256" key="1">
    <source>
        <dbReference type="SAM" id="Phobius"/>
    </source>
</evidence>
<dbReference type="EMBL" id="AP026866">
    <property type="protein sequence ID" value="BDS07568.1"/>
    <property type="molecule type" value="Genomic_DNA"/>
</dbReference>
<name>A0AAT9FNL6_9BACT</name>
<dbReference type="AlphaFoldDB" id="A0AAT9FNL6"/>
<gene>
    <name evidence="2" type="ORF">NT6N_26080</name>
</gene>